<organism evidence="2 3">
    <name type="scientific">Spirodela intermedia</name>
    <name type="common">Intermediate duckweed</name>
    <dbReference type="NCBI Taxonomy" id="51605"/>
    <lineage>
        <taxon>Eukaryota</taxon>
        <taxon>Viridiplantae</taxon>
        <taxon>Streptophyta</taxon>
        <taxon>Embryophyta</taxon>
        <taxon>Tracheophyta</taxon>
        <taxon>Spermatophyta</taxon>
        <taxon>Magnoliopsida</taxon>
        <taxon>Liliopsida</taxon>
        <taxon>Araceae</taxon>
        <taxon>Lemnoideae</taxon>
        <taxon>Spirodela</taxon>
    </lineage>
</organism>
<evidence type="ECO:0000313" key="3">
    <source>
        <dbReference type="Proteomes" id="UP000663760"/>
    </source>
</evidence>
<reference evidence="2" key="1">
    <citation type="submission" date="2020-02" db="EMBL/GenBank/DDBJ databases">
        <authorList>
            <person name="Scholz U."/>
            <person name="Mascher M."/>
            <person name="Fiebig A."/>
        </authorList>
    </citation>
    <scope>NUCLEOTIDE SEQUENCE</scope>
</reference>
<dbReference type="EMBL" id="LR746278">
    <property type="protein sequence ID" value="CAA7408447.1"/>
    <property type="molecule type" value="Genomic_DNA"/>
</dbReference>
<evidence type="ECO:0000313" key="1">
    <source>
        <dbReference type="EMBL" id="CAA2632126.1"/>
    </source>
</evidence>
<gene>
    <name evidence="1" type="ORF">SI7747_15017764</name>
    <name evidence="2" type="ORF">SI8410_15019125</name>
</gene>
<sequence length="178" mass="19362">MTRMGLPSALLRFITRVTSSGLVWRSSIQSKTSSASLPKPCRANPAIMVFQVTTSLAGISMNALSPSRPISMNSPSASSLKPDWEWPAIIAAQEIESRRGISSNSFRAWLSSPFWAYPVIIVFQELMFRHGITPNSSIACSILQCCTYPAIMAFQDTSFFSGILSNTLLASSSIPFCA</sequence>
<dbReference type="AlphaFoldDB" id="A0A7I8LEL7"/>
<accession>A0A7I8LEL7</accession>
<protein>
    <submittedName>
        <fullName evidence="2">Uncharacterized protein</fullName>
    </submittedName>
</protein>
<name>A0A7I8LEL7_SPIIN</name>
<dbReference type="EMBL" id="LR743602">
    <property type="protein sequence ID" value="CAA2632126.1"/>
    <property type="molecule type" value="Genomic_DNA"/>
</dbReference>
<keyword evidence="3" id="KW-1185">Reference proteome</keyword>
<evidence type="ECO:0000313" key="2">
    <source>
        <dbReference type="EMBL" id="CAA7408447.1"/>
    </source>
</evidence>
<proteinExistence type="predicted"/>
<dbReference type="Proteomes" id="UP000663760">
    <property type="component" value="Chromosome 15"/>
</dbReference>